<dbReference type="InterPro" id="IPR010920">
    <property type="entry name" value="LSM_dom_sf"/>
</dbReference>
<feature type="transmembrane region" description="Helical" evidence="8">
    <location>
        <begin position="158"/>
        <end position="180"/>
    </location>
</feature>
<name>A0A3S4RJU7_PSEFL</name>
<feature type="transmembrane region" description="Helical" evidence="8">
    <location>
        <begin position="474"/>
        <end position="494"/>
    </location>
</feature>
<feature type="transmembrane region" description="Helical" evidence="8">
    <location>
        <begin position="544"/>
        <end position="574"/>
    </location>
</feature>
<evidence type="ECO:0000256" key="4">
    <source>
        <dbReference type="ARBA" id="ARBA00022692"/>
    </source>
</evidence>
<feature type="domain" description="Mechanosensitive ion channel transmembrane helices 2/3" evidence="11">
    <location>
        <begin position="520"/>
        <end position="560"/>
    </location>
</feature>
<evidence type="ECO:0000313" key="12">
    <source>
        <dbReference type="EMBL" id="VEE48841.1"/>
    </source>
</evidence>
<dbReference type="InterPro" id="IPR049142">
    <property type="entry name" value="MS_channel_1st"/>
</dbReference>
<feature type="transmembrane region" description="Helical" evidence="8">
    <location>
        <begin position="355"/>
        <end position="382"/>
    </location>
</feature>
<dbReference type="SUPFAM" id="SSF82689">
    <property type="entry name" value="Mechanosensitive channel protein MscS (YggB), C-terminal domain"/>
    <property type="match status" value="1"/>
</dbReference>
<dbReference type="Pfam" id="PF21088">
    <property type="entry name" value="MS_channel_1st"/>
    <property type="match status" value="1"/>
</dbReference>
<evidence type="ECO:0000259" key="11">
    <source>
        <dbReference type="Pfam" id="PF21088"/>
    </source>
</evidence>
<evidence type="ECO:0000256" key="2">
    <source>
        <dbReference type="ARBA" id="ARBA00008017"/>
    </source>
</evidence>
<evidence type="ECO:0000259" key="10">
    <source>
        <dbReference type="Pfam" id="PF21082"/>
    </source>
</evidence>
<evidence type="ECO:0000256" key="5">
    <source>
        <dbReference type="ARBA" id="ARBA00022989"/>
    </source>
</evidence>
<dbReference type="SUPFAM" id="SSF50182">
    <property type="entry name" value="Sm-like ribonucleoproteins"/>
    <property type="match status" value="1"/>
</dbReference>
<dbReference type="Pfam" id="PF00924">
    <property type="entry name" value="MS_channel_2nd"/>
    <property type="match status" value="1"/>
</dbReference>
<feature type="domain" description="Mechanosensitive ion channel MscS C-terminal" evidence="10">
    <location>
        <begin position="636"/>
        <end position="718"/>
    </location>
</feature>
<dbReference type="PANTHER" id="PTHR30460:SF0">
    <property type="entry name" value="MODERATE CONDUCTANCE MECHANOSENSITIVE CHANNEL YBIO"/>
    <property type="match status" value="1"/>
</dbReference>
<dbReference type="GO" id="GO:0008381">
    <property type="term" value="F:mechanosensitive monoatomic ion channel activity"/>
    <property type="evidence" value="ECO:0007669"/>
    <property type="project" value="InterPro"/>
</dbReference>
<dbReference type="Gene3D" id="1.10.287.1260">
    <property type="match status" value="1"/>
</dbReference>
<dbReference type="Pfam" id="PF21082">
    <property type="entry name" value="MS_channel_3rd"/>
    <property type="match status" value="1"/>
</dbReference>
<keyword evidence="4 8" id="KW-0812">Transmembrane</keyword>
<dbReference type="InterPro" id="IPR049278">
    <property type="entry name" value="MS_channel_C"/>
</dbReference>
<reference evidence="12 13" key="1">
    <citation type="submission" date="2018-12" db="EMBL/GenBank/DDBJ databases">
        <authorList>
            <consortium name="Pathogen Informatics"/>
        </authorList>
    </citation>
    <scope>NUCLEOTIDE SEQUENCE [LARGE SCALE GENOMIC DNA]</scope>
    <source>
        <strain evidence="12 13">NCTC10783</strain>
    </source>
</reference>
<evidence type="ECO:0000259" key="9">
    <source>
        <dbReference type="Pfam" id="PF00924"/>
    </source>
</evidence>
<dbReference type="InterPro" id="IPR011066">
    <property type="entry name" value="MscS_channel_C_sf"/>
</dbReference>
<feature type="transmembrane region" description="Helical" evidence="8">
    <location>
        <begin position="388"/>
        <end position="409"/>
    </location>
</feature>
<proteinExistence type="inferred from homology"/>
<evidence type="ECO:0000313" key="13">
    <source>
        <dbReference type="Proteomes" id="UP000278078"/>
    </source>
</evidence>
<dbReference type="EMBL" id="LR134300">
    <property type="protein sequence ID" value="VEE48841.1"/>
    <property type="molecule type" value="Genomic_DNA"/>
</dbReference>
<dbReference type="Gene3D" id="2.30.30.60">
    <property type="match status" value="1"/>
</dbReference>
<gene>
    <name evidence="12" type="primary">mscS_3</name>
    <name evidence="12" type="ORF">NCTC10783_04773</name>
</gene>
<feature type="region of interest" description="Disordered" evidence="7">
    <location>
        <begin position="729"/>
        <end position="750"/>
    </location>
</feature>
<feature type="transmembrane region" description="Helical" evidence="8">
    <location>
        <begin position="211"/>
        <end position="228"/>
    </location>
</feature>
<keyword evidence="3" id="KW-1003">Cell membrane</keyword>
<dbReference type="SUPFAM" id="SSF82861">
    <property type="entry name" value="Mechanosensitive channel protein MscS (YggB), transmembrane region"/>
    <property type="match status" value="1"/>
</dbReference>
<evidence type="ECO:0000256" key="1">
    <source>
        <dbReference type="ARBA" id="ARBA00004651"/>
    </source>
</evidence>
<comment type="similarity">
    <text evidence="2">Belongs to the MscS (TC 1.A.23) family.</text>
</comment>
<dbReference type="InterPro" id="IPR011014">
    <property type="entry name" value="MscS_channel_TM-2"/>
</dbReference>
<dbReference type="PANTHER" id="PTHR30460">
    <property type="entry name" value="MODERATE CONDUCTANCE MECHANOSENSITIVE CHANNEL YBIO"/>
    <property type="match status" value="1"/>
</dbReference>
<evidence type="ECO:0000256" key="6">
    <source>
        <dbReference type="ARBA" id="ARBA00023136"/>
    </source>
</evidence>
<dbReference type="AlphaFoldDB" id="A0A3S4RJU7"/>
<keyword evidence="6 8" id="KW-0472">Membrane</keyword>
<dbReference type="Gene3D" id="3.30.70.100">
    <property type="match status" value="1"/>
</dbReference>
<dbReference type="Proteomes" id="UP000278078">
    <property type="component" value="Chromosome"/>
</dbReference>
<dbReference type="InterPro" id="IPR023408">
    <property type="entry name" value="MscS_beta-dom_sf"/>
</dbReference>
<dbReference type="InterPro" id="IPR045276">
    <property type="entry name" value="YbiO_bact"/>
</dbReference>
<dbReference type="InterPro" id="IPR006685">
    <property type="entry name" value="MscS_channel_2nd"/>
</dbReference>
<feature type="transmembrane region" description="Helical" evidence="8">
    <location>
        <begin position="515"/>
        <end position="538"/>
    </location>
</feature>
<feature type="transmembrane region" description="Helical" evidence="8">
    <location>
        <begin position="240"/>
        <end position="261"/>
    </location>
</feature>
<protein>
    <submittedName>
        <fullName evidence="12">Putative small-conductance mechanosensitive channel</fullName>
    </submittedName>
</protein>
<dbReference type="FunFam" id="2.30.30.60:FF:000001">
    <property type="entry name" value="MscS Mechanosensitive ion channel"/>
    <property type="match status" value="1"/>
</dbReference>
<comment type="subcellular location">
    <subcellularLocation>
        <location evidence="1">Cell membrane</location>
        <topology evidence="1">Multi-pass membrane protein</topology>
    </subcellularLocation>
</comment>
<evidence type="ECO:0000256" key="7">
    <source>
        <dbReference type="SAM" id="MobiDB-lite"/>
    </source>
</evidence>
<dbReference type="GO" id="GO:0005886">
    <property type="term" value="C:plasma membrane"/>
    <property type="evidence" value="ECO:0007669"/>
    <property type="project" value="UniProtKB-SubCell"/>
</dbReference>
<dbReference type="FunFam" id="3.30.70.100:FF:000018">
    <property type="entry name" value="MscS mechanosensitive ion channel"/>
    <property type="match status" value="1"/>
</dbReference>
<feature type="domain" description="Mechanosensitive ion channel MscS" evidence="9">
    <location>
        <begin position="562"/>
        <end position="626"/>
    </location>
</feature>
<evidence type="ECO:0000256" key="3">
    <source>
        <dbReference type="ARBA" id="ARBA00022475"/>
    </source>
</evidence>
<dbReference type="FunFam" id="1.10.287.1260:FF:000005">
    <property type="entry name" value="Mechanosensitive ion channel family protein"/>
    <property type="match status" value="1"/>
</dbReference>
<accession>A0A3S4RJU7</accession>
<sequence length="750" mass="82568">MMRLFRFLTLGTAFLVPIIARFTLRSRVLAALLLCLCAALFYSPPGAAALPNPLAGSSSGGEKVSDAQLEQSLNQVIQTLENDRQRADLLKKLKQLRDVTKKGKESEGGVLGLIGDTLTSLEKQFQGANSPVALWGNQFQLARAELEERFPSWRDLPAMVFDFSVVILLWACLASALLWLSRRMRERFGLSAELPQHPKTRDLLLFSLRKLGPWLVAFLITLYLSVVLPDSLSKTLAMVMAYVLVCGTLFSALCVISLSLLSGPHRQRALDILRRQAFRPLWLIGSLAALGEVAHDPRLIAGLGEHTSICLSTLANASAALFTALFVMRFRRPIAHLIRNQPLERRLKRRSLHDLVQLVGSLWFVPVLVLVGISLFATFVSAGDSSSALRRALVCAVLAVVAMTVIGLIRRRSSRVGAGPRRSAPYIEQLQSFGYTLLHIFVVLFFIEVALRVWGMSLIRYAEGEGEQISMKVVSFGTTLLVAWLIWILTDTAIQHSLGLGGKSRPNTRALTMLPLIRNVLFATIAVIALIVALANMGMNVTPLLAGAGVIGLAIGFGAQSLVADLITGLFIIIEDSLSIDDYVDVGGHLGTVEGLTIRTVRLRDLDGVVHTIPFSEIKSIKNYSRQFGYAMFRWPVPASMPIDDAVALVREVAMELRSDPAVYRNLWSPMELQGVESFDNGQAILRFRFKTAPIKQWEVQRAFNLRLRRRLDQAGLELSMPRLNVQLSRAPKAKSAEPDEPGTPADGGI</sequence>
<feature type="transmembrane region" description="Helical" evidence="8">
    <location>
        <begin position="430"/>
        <end position="454"/>
    </location>
</feature>
<organism evidence="12 13">
    <name type="scientific">Pseudomonas fluorescens</name>
    <dbReference type="NCBI Taxonomy" id="294"/>
    <lineage>
        <taxon>Bacteria</taxon>
        <taxon>Pseudomonadati</taxon>
        <taxon>Pseudomonadota</taxon>
        <taxon>Gammaproteobacteria</taxon>
        <taxon>Pseudomonadales</taxon>
        <taxon>Pseudomonadaceae</taxon>
        <taxon>Pseudomonas</taxon>
    </lineage>
</organism>
<keyword evidence="5 8" id="KW-1133">Transmembrane helix</keyword>
<evidence type="ECO:0000256" key="8">
    <source>
        <dbReference type="SAM" id="Phobius"/>
    </source>
</evidence>